<accession>A0ACC2X6A5</accession>
<keyword evidence="2" id="KW-1185">Reference proteome</keyword>
<comment type="caution">
    <text evidence="1">The sequence shown here is derived from an EMBL/GenBank/DDBJ whole genome shotgun (WGS) entry which is preliminary data.</text>
</comment>
<sequence>MAESNSLRPVVTRNRTRSASITQALNSSLSSPLLYSAIPLNEQHGDGELSSVPASPLTPVPATAFSDAVDASGLRARKTTATTSQQAVTRTETQKVSKKSKRVKMSKEDENRYKSEGFWRDLQTGKWMLIPTSSLPLLILPWLVYFNHRYILTNPALPSYLPAFLRNILAQVLGRATGPDNASFSWSILPPSTPNPMQPFLFLSGAVQKSAAGGMGKMGDGSALTGETLYKRDLKVGWLSASLHVRLTSIKSYAQDLLFMSYYVIFFSLYASL</sequence>
<evidence type="ECO:0000313" key="1">
    <source>
        <dbReference type="EMBL" id="KAJ9118889.1"/>
    </source>
</evidence>
<name>A0ACC2X6A5_9TREE</name>
<proteinExistence type="predicted"/>
<evidence type="ECO:0000313" key="2">
    <source>
        <dbReference type="Proteomes" id="UP001234202"/>
    </source>
</evidence>
<reference evidence="1" key="1">
    <citation type="submission" date="2023-04" db="EMBL/GenBank/DDBJ databases">
        <title>Draft Genome sequencing of Naganishia species isolated from polar environments using Oxford Nanopore Technology.</title>
        <authorList>
            <person name="Leo P."/>
            <person name="Venkateswaran K."/>
        </authorList>
    </citation>
    <scope>NUCLEOTIDE SEQUENCE</scope>
    <source>
        <strain evidence="1">DBVPG 5303</strain>
    </source>
</reference>
<dbReference type="EMBL" id="JASBWV010000027">
    <property type="protein sequence ID" value="KAJ9118889.1"/>
    <property type="molecule type" value="Genomic_DNA"/>
</dbReference>
<protein>
    <submittedName>
        <fullName evidence="1">Uncharacterized protein</fullName>
    </submittedName>
</protein>
<organism evidence="1 2">
    <name type="scientific">Naganishia onofrii</name>
    <dbReference type="NCBI Taxonomy" id="1851511"/>
    <lineage>
        <taxon>Eukaryota</taxon>
        <taxon>Fungi</taxon>
        <taxon>Dikarya</taxon>
        <taxon>Basidiomycota</taxon>
        <taxon>Agaricomycotina</taxon>
        <taxon>Tremellomycetes</taxon>
        <taxon>Filobasidiales</taxon>
        <taxon>Filobasidiaceae</taxon>
        <taxon>Naganishia</taxon>
    </lineage>
</organism>
<gene>
    <name evidence="1" type="ORF">QFC24_006088</name>
</gene>
<dbReference type="Proteomes" id="UP001234202">
    <property type="component" value="Unassembled WGS sequence"/>
</dbReference>